<dbReference type="InterPro" id="IPR000536">
    <property type="entry name" value="Nucl_hrmn_rcpt_lig-bd"/>
</dbReference>
<dbReference type="Pfam" id="PF00104">
    <property type="entry name" value="Hormone_recep"/>
    <property type="match status" value="1"/>
</dbReference>
<dbReference type="PRINTS" id="PR00398">
    <property type="entry name" value="STRDHORMONER"/>
</dbReference>
<dbReference type="PANTHER" id="PTHR24083">
    <property type="entry name" value="NUCLEAR HORMONE RECEPTOR"/>
    <property type="match status" value="1"/>
</dbReference>
<dbReference type="InterPro" id="IPR013088">
    <property type="entry name" value="Znf_NHR/GATA"/>
</dbReference>
<feature type="compositionally biased region" description="Basic and acidic residues" evidence="12">
    <location>
        <begin position="185"/>
        <end position="197"/>
    </location>
</feature>
<evidence type="ECO:0000256" key="3">
    <source>
        <dbReference type="ARBA" id="ARBA00022771"/>
    </source>
</evidence>
<evidence type="ECO:0000256" key="1">
    <source>
        <dbReference type="ARBA" id="ARBA00006421"/>
    </source>
</evidence>
<dbReference type="FunFam" id="1.10.565.10:FF:000002">
    <property type="entry name" value="Retinoic acid receptor RXR-alpha"/>
    <property type="match status" value="1"/>
</dbReference>
<comment type="subunit">
    <text evidence="11">Homodimer. Heterodimer; with a rar molecule.</text>
</comment>
<dbReference type="PRINTS" id="PR00545">
    <property type="entry name" value="RETINOIDXR"/>
</dbReference>
<evidence type="ECO:0000256" key="2">
    <source>
        <dbReference type="ARBA" id="ARBA00022723"/>
    </source>
</evidence>
<dbReference type="GO" id="GO:0043565">
    <property type="term" value="F:sequence-specific DNA binding"/>
    <property type="evidence" value="ECO:0007669"/>
    <property type="project" value="InterPro"/>
</dbReference>
<dbReference type="Pfam" id="PF00105">
    <property type="entry name" value="zf-C4"/>
    <property type="match status" value="1"/>
</dbReference>
<dbReference type="CDD" id="cd06943">
    <property type="entry name" value="NR_LBD_RXR_like"/>
    <property type="match status" value="1"/>
</dbReference>
<proteinExistence type="evidence at protein level"/>
<dbReference type="InterPro" id="IPR050274">
    <property type="entry name" value="Nuclear_hormone_rcpt_NR2"/>
</dbReference>
<dbReference type="SUPFAM" id="SSF48508">
    <property type="entry name" value="Nuclear receptor ligand-binding domain"/>
    <property type="match status" value="1"/>
</dbReference>
<evidence type="ECO:0000259" key="13">
    <source>
        <dbReference type="PROSITE" id="PS51030"/>
    </source>
</evidence>
<comment type="domain">
    <text evidence="11">Composed of three domains: a modulating N-terminal domain, a DNA-binding domain and a C-terminal ligand-binding domain.</text>
</comment>
<keyword evidence="3 10" id="KW-0863">Zinc-finger</keyword>
<comment type="similarity">
    <text evidence="1">Belongs to the nuclear hormone receptor family. NR2 subfamily.</text>
</comment>
<feature type="region of interest" description="Disordered" evidence="12">
    <location>
        <begin position="185"/>
        <end position="207"/>
    </location>
</feature>
<dbReference type="InterPro" id="IPR000003">
    <property type="entry name" value="Retinoid-X_rcpt/HNF4"/>
</dbReference>
<dbReference type="InterPro" id="IPR001723">
    <property type="entry name" value="Nuclear_hrmn_rcpt"/>
</dbReference>
<keyword evidence="6 10" id="KW-0238">DNA-binding</keyword>
<keyword evidence="16" id="KW-1185">Reference proteome</keyword>
<evidence type="ECO:0000256" key="8">
    <source>
        <dbReference type="ARBA" id="ARBA00023170"/>
    </source>
</evidence>
<comment type="function">
    <text evidence="11">Receptor for retinoic acid that acts as a transcription factor. Forms homo- or heterodimers with retinoic acid receptors (rars) and binds to target response elements in response to their ligands, all-trans or 9-cis retinoic acid, to regulate gene expression in various biological processes.</text>
</comment>
<evidence type="ECO:0000256" key="9">
    <source>
        <dbReference type="ARBA" id="ARBA00023242"/>
    </source>
</evidence>
<keyword evidence="2 10" id="KW-0479">Metal-binding</keyword>
<dbReference type="InterPro" id="IPR035500">
    <property type="entry name" value="NHR-like_dom_sf"/>
</dbReference>
<reference evidence="15" key="1">
    <citation type="submission" date="2020-11" db="EMBL/GenBank/DDBJ databases">
        <title>Gallus gallus (Chicken) genome, bGalGal1, GRCg7b, maternal haplotype autosomes + Z &amp; W.</title>
        <authorList>
            <person name="Warren W."/>
            <person name="Formenti G."/>
            <person name="Fedrigo O."/>
            <person name="Haase B."/>
            <person name="Mountcastle J."/>
            <person name="Balacco J."/>
            <person name="Tracey A."/>
            <person name="Schneider V."/>
            <person name="Okimoto R."/>
            <person name="Cheng H."/>
            <person name="Hawken R."/>
            <person name="Howe K."/>
            <person name="Jarvis E.D."/>
        </authorList>
    </citation>
    <scope>NUCLEOTIDE SEQUENCE [LARGE SCALE GENOMIC DNA]</scope>
    <source>
        <strain evidence="15">Broiler</strain>
    </source>
</reference>
<dbReference type="Pfam" id="PF11825">
    <property type="entry name" value="Nuc_recep-AF1"/>
    <property type="match status" value="1"/>
</dbReference>
<dbReference type="GO" id="GO:0008270">
    <property type="term" value="F:zinc ion binding"/>
    <property type="evidence" value="ECO:0007669"/>
    <property type="project" value="UniProtKB-UniRule"/>
</dbReference>
<protein>
    <recommendedName>
        <fullName evidence="11">Retinoic acid receptor RXR</fullName>
    </recommendedName>
    <alternativeName>
        <fullName evidence="11">Nuclear receptor subfamily 2 group B member</fullName>
    </alternativeName>
</protein>
<keyword evidence="17" id="KW-1267">Proteomics identification</keyword>
<evidence type="ECO:0000256" key="4">
    <source>
        <dbReference type="ARBA" id="ARBA00022833"/>
    </source>
</evidence>
<evidence type="ECO:0000313" key="16">
    <source>
        <dbReference type="Proteomes" id="UP000000539"/>
    </source>
</evidence>
<keyword evidence="8 10" id="KW-0675">Receptor</keyword>
<dbReference type="GeneTree" id="ENSGT00940000159789"/>
<evidence type="ECO:0007829" key="17">
    <source>
        <dbReference type="PeptideAtlas" id="A0A8V1AG94"/>
    </source>
</evidence>
<evidence type="ECO:0000256" key="11">
    <source>
        <dbReference type="RuleBase" id="RU369010"/>
    </source>
</evidence>
<name>A0A8V1AG94_CHICK</name>
<feature type="domain" description="NR LBD" evidence="14">
    <location>
        <begin position="206"/>
        <end position="437"/>
    </location>
</feature>
<dbReference type="PROSITE" id="PS51843">
    <property type="entry name" value="NR_LBD"/>
    <property type="match status" value="1"/>
</dbReference>
<dbReference type="PROSITE" id="PS51030">
    <property type="entry name" value="NUCLEAR_REC_DBD_2"/>
    <property type="match status" value="1"/>
</dbReference>
<comment type="subcellular location">
    <subcellularLocation>
        <location evidence="10">Nucleus</location>
    </subcellularLocation>
</comment>
<feature type="domain" description="Nuclear receptor" evidence="13">
    <location>
        <begin position="111"/>
        <end position="186"/>
    </location>
</feature>
<dbReference type="SMART" id="SM00399">
    <property type="entry name" value="ZnF_C4"/>
    <property type="match status" value="1"/>
</dbReference>
<evidence type="ECO:0000256" key="7">
    <source>
        <dbReference type="ARBA" id="ARBA00023163"/>
    </source>
</evidence>
<dbReference type="InterPro" id="IPR021780">
    <property type="entry name" value="Nuc_recep-AF1"/>
</dbReference>
<keyword evidence="4 10" id="KW-0862">Zinc</keyword>
<evidence type="ECO:0000256" key="10">
    <source>
        <dbReference type="RuleBase" id="RU004334"/>
    </source>
</evidence>
<reference evidence="15" key="3">
    <citation type="submission" date="2025-09" db="UniProtKB">
        <authorList>
            <consortium name="Ensembl"/>
        </authorList>
    </citation>
    <scope>IDENTIFICATION</scope>
    <source>
        <strain evidence="15">broiler</strain>
    </source>
</reference>
<accession>A0A8V1AG94</accession>
<dbReference type="SUPFAM" id="SSF57716">
    <property type="entry name" value="Glucocorticoid receptor-like (DNA-binding domain)"/>
    <property type="match status" value="1"/>
</dbReference>
<dbReference type="PROSITE" id="PS00031">
    <property type="entry name" value="NUCLEAR_REC_DBD_1"/>
    <property type="match status" value="1"/>
</dbReference>
<dbReference type="Ensembl" id="ENSGALT00010068841.1">
    <property type="protein sequence ID" value="ENSGALP00010042283.1"/>
    <property type="gene ID" value="ENSGALG00010028422.1"/>
</dbReference>
<evidence type="ECO:0000313" key="15">
    <source>
        <dbReference type="Ensembl" id="ENSGALP00010042283.1"/>
    </source>
</evidence>
<sequence length="441" mass="48854">MDTKHFLPLDFSNQVNSTSLNSPGQLHSPISTLSSPINGMGPPFSVISSPMGPHSMSVPSTPSLGFGTSSPQLNSPMNPVSSSEDIKPPLGLNGVLKVPAHPSGTMASFTKHICAICGDRSSGKHYGVYSCEGCKGFFKRTVRKDLTYTCRDNKDCLIDKRQRNRCQYCRYQKCLAMGMKREAVQEERQRGKDRNENEVESTSSANEDMPVEKILEAELAVEPKTETYIEANMGLTPSSPNDPVTNICQAADKQLFTLVEWAKRIPHFSELPLDDQVILLRAGWNELLIASFSHRSIAVKDGILLATGLHVHRNSAHSAGVGAIFDRVLTELVSKMRDMQMDKTELGCLRAIVLFNPDSKGLSNPAEVEALREKVYASLEAYCKHKYPDQPGRFAKLLLRLPALRSIGLKCLEHLFFFKLIGDTPIDTFLMEMLEAPHQMT</sequence>
<gene>
    <name evidence="15" type="primary">RXRA</name>
</gene>
<dbReference type="Gene3D" id="1.10.565.10">
    <property type="entry name" value="Retinoid X Receptor"/>
    <property type="match status" value="1"/>
</dbReference>
<keyword evidence="5 10" id="KW-0805">Transcription regulation</keyword>
<dbReference type="Gene3D" id="3.30.50.10">
    <property type="entry name" value="Erythroid Transcription Factor GATA-1, subunit A"/>
    <property type="match status" value="1"/>
</dbReference>
<reference evidence="15" key="2">
    <citation type="submission" date="2025-08" db="UniProtKB">
        <authorList>
            <consortium name="Ensembl"/>
        </authorList>
    </citation>
    <scope>IDENTIFICATION</scope>
    <source>
        <strain evidence="15">broiler</strain>
    </source>
</reference>
<dbReference type="InterPro" id="IPR001628">
    <property type="entry name" value="Znf_hrmn_rcpt"/>
</dbReference>
<dbReference type="Proteomes" id="UP000000539">
    <property type="component" value="Chromosome 17"/>
</dbReference>
<dbReference type="GO" id="GO:0005634">
    <property type="term" value="C:nucleus"/>
    <property type="evidence" value="ECO:0007669"/>
    <property type="project" value="UniProtKB-SubCell"/>
</dbReference>
<dbReference type="FunFam" id="3.30.50.10:FF:000005">
    <property type="entry name" value="Retinoic acid receptor RXR-alpha"/>
    <property type="match status" value="1"/>
</dbReference>
<keyword evidence="9 10" id="KW-0539">Nucleus</keyword>
<evidence type="ECO:0000256" key="12">
    <source>
        <dbReference type="SAM" id="MobiDB-lite"/>
    </source>
</evidence>
<dbReference type="PRINTS" id="PR00047">
    <property type="entry name" value="STROIDFINGER"/>
</dbReference>
<evidence type="ECO:0000256" key="5">
    <source>
        <dbReference type="ARBA" id="ARBA00023015"/>
    </source>
</evidence>
<evidence type="ECO:0000256" key="6">
    <source>
        <dbReference type="ARBA" id="ARBA00023125"/>
    </source>
</evidence>
<organism evidence="15 16">
    <name type="scientific">Gallus gallus</name>
    <name type="common">Chicken</name>
    <dbReference type="NCBI Taxonomy" id="9031"/>
    <lineage>
        <taxon>Eukaryota</taxon>
        <taxon>Metazoa</taxon>
        <taxon>Chordata</taxon>
        <taxon>Craniata</taxon>
        <taxon>Vertebrata</taxon>
        <taxon>Euteleostomi</taxon>
        <taxon>Archelosauria</taxon>
        <taxon>Archosauria</taxon>
        <taxon>Dinosauria</taxon>
        <taxon>Saurischia</taxon>
        <taxon>Theropoda</taxon>
        <taxon>Coelurosauria</taxon>
        <taxon>Aves</taxon>
        <taxon>Neognathae</taxon>
        <taxon>Galloanserae</taxon>
        <taxon>Galliformes</taxon>
        <taxon>Phasianidae</taxon>
        <taxon>Phasianinae</taxon>
        <taxon>Gallus</taxon>
    </lineage>
</organism>
<keyword evidence="7 10" id="KW-0804">Transcription</keyword>
<dbReference type="CDD" id="cd06956">
    <property type="entry name" value="NR_DBD_RXR"/>
    <property type="match status" value="1"/>
</dbReference>
<evidence type="ECO:0000259" key="14">
    <source>
        <dbReference type="PROSITE" id="PS51843"/>
    </source>
</evidence>
<dbReference type="AlphaFoldDB" id="A0A8V1AG94"/>
<dbReference type="SMART" id="SM00430">
    <property type="entry name" value="HOLI"/>
    <property type="match status" value="1"/>
</dbReference>
<dbReference type="GO" id="GO:0003707">
    <property type="term" value="F:nuclear steroid receptor activity"/>
    <property type="evidence" value="ECO:0007669"/>
    <property type="project" value="UniProtKB-UniRule"/>
</dbReference>
<dbReference type="OrthoDB" id="5873264at2759"/>